<name>A0A085UUP9_PSESX</name>
<gene>
    <name evidence="1" type="ORF">IV02_24370</name>
</gene>
<dbReference type="SUPFAM" id="SSF55486">
    <property type="entry name" value="Metalloproteases ('zincins'), catalytic domain"/>
    <property type="match status" value="1"/>
</dbReference>
<evidence type="ECO:0000313" key="1">
    <source>
        <dbReference type="EMBL" id="KFE46912.1"/>
    </source>
</evidence>
<accession>A0A085UUP9</accession>
<dbReference type="AlphaFoldDB" id="A0A085UUP9"/>
<dbReference type="EMBL" id="JPQT01000131">
    <property type="protein sequence ID" value="KFE46912.1"/>
    <property type="molecule type" value="Genomic_DNA"/>
</dbReference>
<dbReference type="RefSeq" id="WP_020291617.1">
    <property type="nucleotide sequence ID" value="NZ_JPQT01000131.1"/>
</dbReference>
<reference evidence="1 2" key="1">
    <citation type="submission" date="2014-07" db="EMBL/GenBank/DDBJ databases">
        <title>Draft Genome Sequences of Environmental Pseudomonas syringae strains.</title>
        <authorList>
            <person name="Baltrus D.A."/>
            <person name="Berge O."/>
            <person name="Morris C."/>
        </authorList>
    </citation>
    <scope>NUCLEOTIDE SEQUENCE [LARGE SCALE GENOMIC DNA]</scope>
    <source>
        <strain evidence="1 2">CEB003</strain>
    </source>
</reference>
<evidence type="ECO:0008006" key="3">
    <source>
        <dbReference type="Google" id="ProtNLM"/>
    </source>
</evidence>
<dbReference type="PATRIC" id="fig|317.174.peg.4983"/>
<dbReference type="Proteomes" id="UP000028643">
    <property type="component" value="Unassembled WGS sequence"/>
</dbReference>
<evidence type="ECO:0000313" key="2">
    <source>
        <dbReference type="Proteomes" id="UP000028643"/>
    </source>
</evidence>
<sequence length="213" mass="24724">MNLDVLKPATLLLIMLGMLWQCAFADQTPQKRPIFLTVLLHDDIPQAEREHIRRDYFVWLLKDLESFTGRRVYLDFIERTGPLTAIDYQGRHEENTLRDWTRLVDQYIAKHNKPQFITHKYLLLTRNKISAKTLGLTKPGHYAAIASMATYTAAAHEIGHMFGGTHEASEVIYKVGWWCETNITPTRLNLRANCYLYSAQNKKLMLDYLNKAP</sequence>
<comment type="caution">
    <text evidence="1">The sequence shown here is derived from an EMBL/GenBank/DDBJ whole genome shotgun (WGS) entry which is preliminary data.</text>
</comment>
<organism evidence="1 2">
    <name type="scientific">Pseudomonas syringae</name>
    <dbReference type="NCBI Taxonomy" id="317"/>
    <lineage>
        <taxon>Bacteria</taxon>
        <taxon>Pseudomonadati</taxon>
        <taxon>Pseudomonadota</taxon>
        <taxon>Gammaproteobacteria</taxon>
        <taxon>Pseudomonadales</taxon>
        <taxon>Pseudomonadaceae</taxon>
        <taxon>Pseudomonas</taxon>
    </lineage>
</organism>
<protein>
    <recommendedName>
        <fullName evidence="3">Reprolysin-like metallo-peptidase family M12B</fullName>
    </recommendedName>
</protein>
<proteinExistence type="predicted"/>